<name>A0AB34L1R0_9PEZI</name>
<feature type="region of interest" description="Disordered" evidence="1">
    <location>
        <begin position="64"/>
        <end position="101"/>
    </location>
</feature>
<dbReference type="EMBL" id="JAAQHG020000004">
    <property type="protein sequence ID" value="KAL1589581.1"/>
    <property type="molecule type" value="Genomic_DNA"/>
</dbReference>
<comment type="caution">
    <text evidence="2">The sequence shown here is derived from an EMBL/GenBank/DDBJ whole genome shotgun (WGS) entry which is preliminary data.</text>
</comment>
<reference evidence="2 3" key="1">
    <citation type="journal article" date="2020" name="Microbiol. Resour. Announc.">
        <title>Draft Genome Sequence of a Cladosporium Species Isolated from the Mesophotic Ascidian Didemnum maculosum.</title>
        <authorList>
            <person name="Gioti A."/>
            <person name="Siaperas R."/>
            <person name="Nikolaivits E."/>
            <person name="Le Goff G."/>
            <person name="Ouazzani J."/>
            <person name="Kotoulas G."/>
            <person name="Topakas E."/>
        </authorList>
    </citation>
    <scope>NUCLEOTIDE SEQUENCE [LARGE SCALE GENOMIC DNA]</scope>
    <source>
        <strain evidence="2 3">TM138-S3</strain>
    </source>
</reference>
<feature type="compositionally biased region" description="Low complexity" evidence="1">
    <location>
        <begin position="136"/>
        <end position="148"/>
    </location>
</feature>
<keyword evidence="3" id="KW-1185">Reference proteome</keyword>
<dbReference type="GeneID" id="96003224"/>
<dbReference type="Proteomes" id="UP000803884">
    <property type="component" value="Unassembled WGS sequence"/>
</dbReference>
<feature type="region of interest" description="Disordered" evidence="1">
    <location>
        <begin position="118"/>
        <end position="153"/>
    </location>
</feature>
<proteinExistence type="predicted"/>
<gene>
    <name evidence="2" type="ORF">WHR41_01780</name>
</gene>
<dbReference type="AlphaFoldDB" id="A0AB34L1R0"/>
<feature type="region of interest" description="Disordered" evidence="1">
    <location>
        <begin position="167"/>
        <end position="190"/>
    </location>
</feature>
<sequence length="190" mass="20756">MAEDDSKGSGRSRFKSKWGKILKHSDDVKGVADAVTGKKNKHANSQEDVDAFLKPSVDRAAANKPRLDVSIAQRWPDPNDVRQAGALPPDDSHNVNGWRKRRRKEGLTVGFAKTVPEIIGRGGDETMDPPSDVAARKSSAASNRSAAADSRDNYIPTERLAAIFGPQSLRRKRTRAAASKDRNKPGAYRI</sequence>
<dbReference type="RefSeq" id="XP_069232686.1">
    <property type="nucleotide sequence ID" value="XM_069370386.1"/>
</dbReference>
<accession>A0AB34L1R0</accession>
<evidence type="ECO:0000313" key="3">
    <source>
        <dbReference type="Proteomes" id="UP000803884"/>
    </source>
</evidence>
<protein>
    <submittedName>
        <fullName evidence="2">Uncharacterized protein</fullName>
    </submittedName>
</protein>
<evidence type="ECO:0000256" key="1">
    <source>
        <dbReference type="SAM" id="MobiDB-lite"/>
    </source>
</evidence>
<organism evidence="2 3">
    <name type="scientific">Cladosporium halotolerans</name>
    <dbReference type="NCBI Taxonomy" id="1052096"/>
    <lineage>
        <taxon>Eukaryota</taxon>
        <taxon>Fungi</taxon>
        <taxon>Dikarya</taxon>
        <taxon>Ascomycota</taxon>
        <taxon>Pezizomycotina</taxon>
        <taxon>Dothideomycetes</taxon>
        <taxon>Dothideomycetidae</taxon>
        <taxon>Cladosporiales</taxon>
        <taxon>Cladosporiaceae</taxon>
        <taxon>Cladosporium</taxon>
    </lineage>
</organism>
<evidence type="ECO:0000313" key="2">
    <source>
        <dbReference type="EMBL" id="KAL1589581.1"/>
    </source>
</evidence>